<organism evidence="1 2">
    <name type="scientific">Burkholderia thailandensis</name>
    <dbReference type="NCBI Taxonomy" id="57975"/>
    <lineage>
        <taxon>Bacteria</taxon>
        <taxon>Pseudomonadati</taxon>
        <taxon>Pseudomonadota</taxon>
        <taxon>Betaproteobacteria</taxon>
        <taxon>Burkholderiales</taxon>
        <taxon>Burkholderiaceae</taxon>
        <taxon>Burkholderia</taxon>
        <taxon>pseudomallei group</taxon>
    </lineage>
</organism>
<reference evidence="1" key="1">
    <citation type="submission" date="2018-08" db="EMBL/GenBank/DDBJ databases">
        <title>Identification of Burkholderia cepacia strains that express a Burkholderia pseudomallei-like capsular polysaccharide.</title>
        <authorList>
            <person name="Burtnick M.N."/>
            <person name="Vongsouvath M."/>
            <person name="Newton P."/>
            <person name="Wuthiekanun V."/>
            <person name="Limmathurotsakul D."/>
            <person name="Brett P.J."/>
            <person name="Chantratita N."/>
            <person name="Dance D.A."/>
        </authorList>
    </citation>
    <scope>NUCLEOTIDE SEQUENCE</scope>
    <source>
        <strain evidence="1">SBXCC001</strain>
    </source>
</reference>
<evidence type="ECO:0000313" key="2">
    <source>
        <dbReference type="Proteomes" id="UP001272137"/>
    </source>
</evidence>
<evidence type="ECO:0000313" key="1">
    <source>
        <dbReference type="EMBL" id="MDW9252456.1"/>
    </source>
</evidence>
<comment type="caution">
    <text evidence="1">The sequence shown here is derived from an EMBL/GenBank/DDBJ whole genome shotgun (WGS) entry which is preliminary data.</text>
</comment>
<dbReference type="Proteomes" id="UP001272137">
    <property type="component" value="Unassembled WGS sequence"/>
</dbReference>
<protein>
    <submittedName>
        <fullName evidence="1">Uncharacterized protein</fullName>
    </submittedName>
</protein>
<dbReference type="EMBL" id="QXCT01000001">
    <property type="protein sequence ID" value="MDW9252456.1"/>
    <property type="molecule type" value="Genomic_DNA"/>
</dbReference>
<name>A0AAW9CRI4_BURTH</name>
<dbReference type="AlphaFoldDB" id="A0AAW9CRI4"/>
<proteinExistence type="predicted"/>
<accession>A0AAW9CRI4</accession>
<sequence length="87" mass="9897">MNSLSRYLVIRPCETVTFIEIRRRARDLRGCSPSRVDSTAAYTLQRDCRGRSGSETEGNERRETECALFRSSVSVVDTHLVKREDSG</sequence>
<gene>
    <name evidence="1" type="ORF">C7S16_6167</name>
</gene>